<evidence type="ECO:0008006" key="4">
    <source>
        <dbReference type="Google" id="ProtNLM"/>
    </source>
</evidence>
<dbReference type="RefSeq" id="WP_028126774.1">
    <property type="nucleotide sequence ID" value="NZ_PHNE01000001.1"/>
</dbReference>
<keyword evidence="1" id="KW-0732">Signal</keyword>
<dbReference type="Proteomes" id="UP000237865">
    <property type="component" value="Unassembled WGS sequence"/>
</dbReference>
<sequence length="753" mass="80717">MKKLLMMLGSVLVAAASTSTIVACSCSPHSKNNTRNGNQMQRFNVDLGILGDITPDTIIAKFKTLNASMSEATIAIKTGTTPTNEQATLKINGSYQGEVVVSYIFRKDIGLMESLRFAPGEPSWKAKQMIRTAINSMSGFGSVKDADLTFQGAGIETGRLYEGEITVQAKGSSNKIKGLKVLEVGKTDLANIQLSLAPDIPLSMAKVHVINAINRLPGVSSISEADDFDISGTGINGANLAEQGSFTIRAKASSNKIKGSITIELTKANITNIQPKLHVGATLLEANTIIRAAINNLPGVGFVTDNDFVLSGDGIVDEKLAEGSVTITASNSTKKIIGTVTILLAKVNIANLQVSLGPESSLIDVRTAIRNAMNNLPGVSFIQDTDFVLSEERFTNGKLTEGDLRITASTSSNKIKGSVTIQVTKHNIANLQVPLAIGMTLTNAKSAIRTAMNNLPGVSFIEDTDFVLSEEGIANEKLSEGNLVITAAESSKKITGATTISIVKHNIANLKLKLIPNLSLAEAKHLVNEKIKTLLDVADITDADYKLSGPAFVNGNLIEGELTITAASTSNLIKGVLTIQLVKADITNMEVSIMFGTSLENVKNLVRAELNKLEGFGFAREEDYELTGSAINGENIIEGELIISASVGTGKITGAVTIKHGKINSTFYELIALAEAGVFQFNTFCFLLKLYHSIYSDIYLWISLNFILAVAKWFKYSPFKQPKKYSTSRLSNEFPTLPIEVLALIVFNLSRTL</sequence>
<evidence type="ECO:0000313" key="3">
    <source>
        <dbReference type="Proteomes" id="UP000237865"/>
    </source>
</evidence>
<reference evidence="2 3" key="1">
    <citation type="submission" date="2017-11" db="EMBL/GenBank/DDBJ databases">
        <title>Genome sequence of Entomoplasma lucivorax PIPN-2 (ATCC 49196).</title>
        <authorList>
            <person name="Lo W.-S."/>
            <person name="Gasparich G.E."/>
            <person name="Kuo C.-H."/>
        </authorList>
    </citation>
    <scope>NUCLEOTIDE SEQUENCE [LARGE SCALE GENOMIC DNA]</scope>
    <source>
        <strain evidence="2 3">PIPN-2</strain>
    </source>
</reference>
<dbReference type="PROSITE" id="PS51257">
    <property type="entry name" value="PROKAR_LIPOPROTEIN"/>
    <property type="match status" value="1"/>
</dbReference>
<dbReference type="Pfam" id="PF05215">
    <property type="entry name" value="Spiralin"/>
    <property type="match status" value="7"/>
</dbReference>
<dbReference type="InterPro" id="IPR007880">
    <property type="entry name" value="Spiralin"/>
</dbReference>
<gene>
    <name evidence="2" type="ORF">ELUCI_v1c01330</name>
</gene>
<accession>A0A2S5RFD8</accession>
<evidence type="ECO:0000256" key="1">
    <source>
        <dbReference type="SAM" id="SignalP"/>
    </source>
</evidence>
<name>A0A2S5RFD8_9MOLU</name>
<feature type="signal peptide" evidence="1">
    <location>
        <begin position="1"/>
        <end position="23"/>
    </location>
</feature>
<protein>
    <recommendedName>
        <fullName evidence="4">Lipoprotein</fullName>
    </recommendedName>
</protein>
<proteinExistence type="predicted"/>
<organism evidence="2 3">
    <name type="scientific">Williamsoniiplasma lucivorax</name>
    <dbReference type="NCBI Taxonomy" id="209274"/>
    <lineage>
        <taxon>Bacteria</taxon>
        <taxon>Bacillati</taxon>
        <taxon>Mycoplasmatota</taxon>
        <taxon>Mollicutes</taxon>
        <taxon>Entomoplasmatales</taxon>
        <taxon>Williamsoniiplasma</taxon>
    </lineage>
</organism>
<comment type="caution">
    <text evidence="2">The sequence shown here is derived from an EMBL/GenBank/DDBJ whole genome shotgun (WGS) entry which is preliminary data.</text>
</comment>
<dbReference type="AlphaFoldDB" id="A0A2S5RFD8"/>
<dbReference type="GO" id="GO:0016020">
    <property type="term" value="C:membrane"/>
    <property type="evidence" value="ECO:0007669"/>
    <property type="project" value="InterPro"/>
</dbReference>
<keyword evidence="3" id="KW-1185">Reference proteome</keyword>
<dbReference type="EMBL" id="PHNE01000001">
    <property type="protein sequence ID" value="PPE05845.1"/>
    <property type="molecule type" value="Genomic_DNA"/>
</dbReference>
<evidence type="ECO:0000313" key="2">
    <source>
        <dbReference type="EMBL" id="PPE05845.1"/>
    </source>
</evidence>
<feature type="chain" id="PRO_5015566569" description="Lipoprotein" evidence="1">
    <location>
        <begin position="24"/>
        <end position="753"/>
    </location>
</feature>